<dbReference type="Pfam" id="PF00571">
    <property type="entry name" value="CBS"/>
    <property type="match status" value="1"/>
</dbReference>
<dbReference type="Pfam" id="PF01595">
    <property type="entry name" value="CNNM"/>
    <property type="match status" value="1"/>
</dbReference>
<evidence type="ECO:0000313" key="12">
    <source>
        <dbReference type="Proteomes" id="UP000642829"/>
    </source>
</evidence>
<dbReference type="PROSITE" id="PS51371">
    <property type="entry name" value="CBS"/>
    <property type="match status" value="1"/>
</dbReference>
<feature type="transmembrane region" description="Helical" evidence="9">
    <location>
        <begin position="137"/>
        <end position="156"/>
    </location>
</feature>
<dbReference type="Gene3D" id="3.10.580.10">
    <property type="entry name" value="CBS-domain"/>
    <property type="match status" value="1"/>
</dbReference>
<evidence type="ECO:0000256" key="7">
    <source>
        <dbReference type="ARBA" id="ARBA00023136"/>
    </source>
</evidence>
<evidence type="ECO:0000256" key="9">
    <source>
        <dbReference type="SAM" id="Phobius"/>
    </source>
</evidence>
<dbReference type="Pfam" id="PF03471">
    <property type="entry name" value="CorC_HlyC"/>
    <property type="match status" value="1"/>
</dbReference>
<dbReference type="InterPro" id="IPR046342">
    <property type="entry name" value="CBS_dom_sf"/>
</dbReference>
<dbReference type="GO" id="GO:0005886">
    <property type="term" value="C:plasma membrane"/>
    <property type="evidence" value="ECO:0007669"/>
    <property type="project" value="UniProtKB-SubCell"/>
</dbReference>
<dbReference type="RefSeq" id="WP_189511875.1">
    <property type="nucleotide sequence ID" value="NZ_BMXG01000003.1"/>
</dbReference>
<comment type="subcellular location">
    <subcellularLocation>
        <location evidence="1">Cell membrane</location>
        <topology evidence="1">Multi-pass membrane protein</topology>
    </subcellularLocation>
</comment>
<dbReference type="InterPro" id="IPR016169">
    <property type="entry name" value="FAD-bd_PCMH_sub2"/>
</dbReference>
<feature type="domain" description="CBS" evidence="10">
    <location>
        <begin position="284"/>
        <end position="341"/>
    </location>
</feature>
<dbReference type="SUPFAM" id="SSF54631">
    <property type="entry name" value="CBS-domain pair"/>
    <property type="match status" value="1"/>
</dbReference>
<evidence type="ECO:0000256" key="3">
    <source>
        <dbReference type="ARBA" id="ARBA00022692"/>
    </source>
</evidence>
<keyword evidence="3 9" id="KW-0812">Transmembrane</keyword>
<evidence type="ECO:0000256" key="1">
    <source>
        <dbReference type="ARBA" id="ARBA00004651"/>
    </source>
</evidence>
<gene>
    <name evidence="11" type="ORF">GCM10007047_06870</name>
</gene>
<dbReference type="InterPro" id="IPR036318">
    <property type="entry name" value="FAD-bd_PCMH-like_sf"/>
</dbReference>
<dbReference type="InterPro" id="IPR000644">
    <property type="entry name" value="CBS_dom"/>
</dbReference>
<name>A0A8J3GD89_9BACT</name>
<organism evidence="11 12">
    <name type="scientific">Cerasicoccus arenae</name>
    <dbReference type="NCBI Taxonomy" id="424488"/>
    <lineage>
        <taxon>Bacteria</taxon>
        <taxon>Pseudomonadati</taxon>
        <taxon>Verrucomicrobiota</taxon>
        <taxon>Opitutia</taxon>
        <taxon>Puniceicoccales</taxon>
        <taxon>Cerasicoccaceae</taxon>
        <taxon>Cerasicoccus</taxon>
    </lineage>
</organism>
<protein>
    <submittedName>
        <fullName evidence="11">Membrane protein</fullName>
    </submittedName>
</protein>
<dbReference type="AlphaFoldDB" id="A0A8J3GD89"/>
<dbReference type="Proteomes" id="UP000642829">
    <property type="component" value="Unassembled WGS sequence"/>
</dbReference>
<reference evidence="11" key="1">
    <citation type="journal article" date="2014" name="Int. J. Syst. Evol. Microbiol.">
        <title>Complete genome sequence of Corynebacterium casei LMG S-19264T (=DSM 44701T), isolated from a smear-ripened cheese.</title>
        <authorList>
            <consortium name="US DOE Joint Genome Institute (JGI-PGF)"/>
            <person name="Walter F."/>
            <person name="Albersmeier A."/>
            <person name="Kalinowski J."/>
            <person name="Ruckert C."/>
        </authorList>
    </citation>
    <scope>NUCLEOTIDE SEQUENCE</scope>
    <source>
        <strain evidence="11">KCTC 12870</strain>
    </source>
</reference>
<comment type="caution">
    <text evidence="11">The sequence shown here is derived from an EMBL/GenBank/DDBJ whole genome shotgun (WGS) entry which is preliminary data.</text>
</comment>
<keyword evidence="7 9" id="KW-0472">Membrane</keyword>
<keyword evidence="5 9" id="KW-1133">Transmembrane helix</keyword>
<evidence type="ECO:0000313" key="11">
    <source>
        <dbReference type="EMBL" id="GHB93911.1"/>
    </source>
</evidence>
<keyword evidence="4" id="KW-0677">Repeat</keyword>
<dbReference type="PANTHER" id="PTHR43099">
    <property type="entry name" value="UPF0053 PROTEIN YRKA"/>
    <property type="match status" value="1"/>
</dbReference>
<feature type="transmembrane region" description="Helical" evidence="9">
    <location>
        <begin position="67"/>
        <end position="87"/>
    </location>
</feature>
<dbReference type="InterPro" id="IPR002550">
    <property type="entry name" value="CNNM"/>
</dbReference>
<evidence type="ECO:0000256" key="8">
    <source>
        <dbReference type="PROSITE-ProRule" id="PRU00703"/>
    </source>
</evidence>
<evidence type="ECO:0000256" key="6">
    <source>
        <dbReference type="ARBA" id="ARBA00023122"/>
    </source>
</evidence>
<dbReference type="Gene3D" id="3.30.465.10">
    <property type="match status" value="1"/>
</dbReference>
<keyword evidence="12" id="KW-1185">Reference proteome</keyword>
<evidence type="ECO:0000256" key="2">
    <source>
        <dbReference type="ARBA" id="ARBA00022475"/>
    </source>
</evidence>
<dbReference type="InterPro" id="IPR005170">
    <property type="entry name" value="Transptr-assoc_dom"/>
</dbReference>
<evidence type="ECO:0000259" key="10">
    <source>
        <dbReference type="PROSITE" id="PS51371"/>
    </source>
</evidence>
<sequence length="437" mass="49293">MNTTFWDFIALGGGLIALLFINALLVACEISLVKLRYADPDEFDLGKLRERKRIAYLLNRADWAAPVMRFGIMAVTIALGLVIFPMLGYLMDKLEIFESPTGELMKAFFTFAVIASFTSLFGFLVPRGFALSNPVLALRFTSWFIIGVVAVLLPWFKFIRSIARKLFGLLGMRFEHDFNVLDFEVQIRALAEDTEPPSPYQRKLLRNSLRLRDLEVSDVILPRNQVQLFSLDASVEENLALAHITGHTRFPLCNGDLDRCVGLIHIKDLFRYKGDLRQADLRKLARKIERFSADTLLEEALQRMLAQKVHMALVSDEFGGALGVVTLETILEELVGDIEDEFDMPVNEELTQTGPDEYLVDGLMAIHDLEEELNIDIDTDEVSTVGGLITNELGRIPETDETITMDAYGLEITVKEVDERRVISASVRKIQIVEDGD</sequence>
<dbReference type="InterPro" id="IPR044751">
    <property type="entry name" value="Ion_transp-like_CBS"/>
</dbReference>
<proteinExistence type="predicted"/>
<dbReference type="SUPFAM" id="SSF56176">
    <property type="entry name" value="FAD-binding/transporter-associated domain-like"/>
    <property type="match status" value="1"/>
</dbReference>
<evidence type="ECO:0000256" key="4">
    <source>
        <dbReference type="ARBA" id="ARBA00022737"/>
    </source>
</evidence>
<evidence type="ECO:0000256" key="5">
    <source>
        <dbReference type="ARBA" id="ARBA00022989"/>
    </source>
</evidence>
<accession>A0A8J3GD89</accession>
<dbReference type="InterPro" id="IPR051676">
    <property type="entry name" value="UPF0053_domain"/>
</dbReference>
<keyword evidence="2" id="KW-1003">Cell membrane</keyword>
<dbReference type="PANTHER" id="PTHR43099:SF5">
    <property type="entry name" value="HLYC_CORC FAMILY TRANSPORTER"/>
    <property type="match status" value="1"/>
</dbReference>
<dbReference type="GO" id="GO:0050660">
    <property type="term" value="F:flavin adenine dinucleotide binding"/>
    <property type="evidence" value="ECO:0007669"/>
    <property type="project" value="InterPro"/>
</dbReference>
<reference evidence="11" key="2">
    <citation type="submission" date="2020-09" db="EMBL/GenBank/DDBJ databases">
        <authorList>
            <person name="Sun Q."/>
            <person name="Kim S."/>
        </authorList>
    </citation>
    <scope>NUCLEOTIDE SEQUENCE</scope>
    <source>
        <strain evidence="11">KCTC 12870</strain>
    </source>
</reference>
<feature type="transmembrane region" description="Helical" evidence="9">
    <location>
        <begin position="6"/>
        <end position="27"/>
    </location>
</feature>
<feature type="transmembrane region" description="Helical" evidence="9">
    <location>
        <begin position="107"/>
        <end position="125"/>
    </location>
</feature>
<keyword evidence="6 8" id="KW-0129">CBS domain</keyword>
<dbReference type="EMBL" id="BMXG01000003">
    <property type="protein sequence ID" value="GHB93911.1"/>
    <property type="molecule type" value="Genomic_DNA"/>
</dbReference>
<dbReference type="SMART" id="SM01091">
    <property type="entry name" value="CorC_HlyC"/>
    <property type="match status" value="1"/>
</dbReference>
<dbReference type="CDD" id="cd04590">
    <property type="entry name" value="CBS_pair_CorC_HlyC_assoc"/>
    <property type="match status" value="1"/>
</dbReference>